<sequence>MRVTARDLTVSAAISGDRLRSLWPHSCETATSSTNNTTLPGVFHEMLQNVESYATNIYDSVQEWLHPPNILTTEDTLSNGEMMQVISEEEREKEYNNIDCNNNGNLTILKEDIKYHLEQVLFYCNKYPNHLSADEVSILI</sequence>
<dbReference type="Proteomes" id="UP001168990">
    <property type="component" value="Unassembled WGS sequence"/>
</dbReference>
<reference evidence="1" key="2">
    <citation type="submission" date="2023-03" db="EMBL/GenBank/DDBJ databases">
        <authorList>
            <person name="Inwood S.N."/>
            <person name="Skelly J.G."/>
            <person name="Guhlin J."/>
            <person name="Harrop T.W.R."/>
            <person name="Goldson S.G."/>
            <person name="Dearden P.K."/>
        </authorList>
    </citation>
    <scope>NUCLEOTIDE SEQUENCE</scope>
    <source>
        <strain evidence="1">Irish</strain>
        <tissue evidence="1">Whole body</tissue>
    </source>
</reference>
<comment type="caution">
    <text evidence="1">The sequence shown here is derived from an EMBL/GenBank/DDBJ whole genome shotgun (WGS) entry which is preliminary data.</text>
</comment>
<evidence type="ECO:0000313" key="1">
    <source>
        <dbReference type="EMBL" id="KAK0169752.1"/>
    </source>
</evidence>
<keyword evidence="2" id="KW-1185">Reference proteome</keyword>
<organism evidence="1 2">
    <name type="scientific">Microctonus aethiopoides</name>
    <dbReference type="NCBI Taxonomy" id="144406"/>
    <lineage>
        <taxon>Eukaryota</taxon>
        <taxon>Metazoa</taxon>
        <taxon>Ecdysozoa</taxon>
        <taxon>Arthropoda</taxon>
        <taxon>Hexapoda</taxon>
        <taxon>Insecta</taxon>
        <taxon>Pterygota</taxon>
        <taxon>Neoptera</taxon>
        <taxon>Endopterygota</taxon>
        <taxon>Hymenoptera</taxon>
        <taxon>Apocrita</taxon>
        <taxon>Ichneumonoidea</taxon>
        <taxon>Braconidae</taxon>
        <taxon>Euphorinae</taxon>
        <taxon>Microctonus</taxon>
    </lineage>
</organism>
<name>A0AA39KQ96_9HYME</name>
<gene>
    <name evidence="1" type="ORF">PV328_010394</name>
</gene>
<accession>A0AA39KQ96</accession>
<dbReference type="AlphaFoldDB" id="A0AA39KQ96"/>
<proteinExistence type="predicted"/>
<evidence type="ECO:0000313" key="2">
    <source>
        <dbReference type="Proteomes" id="UP001168990"/>
    </source>
</evidence>
<protein>
    <submittedName>
        <fullName evidence="1">Uncharacterized protein</fullName>
    </submittedName>
</protein>
<reference evidence="1" key="1">
    <citation type="journal article" date="2023" name="bioRxiv">
        <title>Scaffold-level genome assemblies of two parasitoid biocontrol wasps reveal the parthenogenesis mechanism and an associated novel virus.</title>
        <authorList>
            <person name="Inwood S."/>
            <person name="Skelly J."/>
            <person name="Guhlin J."/>
            <person name="Harrop T."/>
            <person name="Goldson S."/>
            <person name="Dearden P."/>
        </authorList>
    </citation>
    <scope>NUCLEOTIDE SEQUENCE</scope>
    <source>
        <strain evidence="1">Irish</strain>
        <tissue evidence="1">Whole body</tissue>
    </source>
</reference>
<dbReference type="EMBL" id="JAQQBS010000004">
    <property type="protein sequence ID" value="KAK0169752.1"/>
    <property type="molecule type" value="Genomic_DNA"/>
</dbReference>